<comment type="caution">
    <text evidence="2">The sequence shown here is derived from an EMBL/GenBank/DDBJ whole genome shotgun (WGS) entry which is preliminary data.</text>
</comment>
<feature type="transmembrane region" description="Helical" evidence="1">
    <location>
        <begin position="43"/>
        <end position="64"/>
    </location>
</feature>
<keyword evidence="3" id="KW-1185">Reference proteome</keyword>
<sequence length="96" mass="10131">MKLIGITLRRPSYGEVTAATIMGVGLWIALLGLAHALRWPLDLIDAGALLLVSCWGCLCARVGIDIVRGGRHLLANLLVAALLLGVYNAAWALASL</sequence>
<keyword evidence="1" id="KW-0812">Transmembrane</keyword>
<dbReference type="EMBL" id="JAUHHC010000005">
    <property type="protein sequence ID" value="MDN3922501.1"/>
    <property type="molecule type" value="Genomic_DNA"/>
</dbReference>
<reference evidence="2 3" key="1">
    <citation type="submission" date="2023-06" db="EMBL/GenBank/DDBJ databases">
        <title>Pelomonas sp. PFR6 16S ribosomal RNA gene Genome sequencing and assembly.</title>
        <authorList>
            <person name="Woo H."/>
        </authorList>
    </citation>
    <scope>NUCLEOTIDE SEQUENCE [LARGE SCALE GENOMIC DNA]</scope>
    <source>
        <strain evidence="2 3">PFR6</strain>
    </source>
</reference>
<protein>
    <submittedName>
        <fullName evidence="2">Uncharacterized protein</fullName>
    </submittedName>
</protein>
<evidence type="ECO:0000256" key="1">
    <source>
        <dbReference type="SAM" id="Phobius"/>
    </source>
</evidence>
<dbReference type="RefSeq" id="WP_290360802.1">
    <property type="nucleotide sequence ID" value="NZ_JAUHHC010000005.1"/>
</dbReference>
<accession>A0ABT8DYG1</accession>
<feature type="transmembrane region" description="Helical" evidence="1">
    <location>
        <begin position="12"/>
        <end position="37"/>
    </location>
</feature>
<evidence type="ECO:0000313" key="3">
    <source>
        <dbReference type="Proteomes" id="UP001228044"/>
    </source>
</evidence>
<proteinExistence type="predicted"/>
<feature type="transmembrane region" description="Helical" evidence="1">
    <location>
        <begin position="73"/>
        <end position="94"/>
    </location>
</feature>
<name>A0ABT8DYG1_9BURK</name>
<dbReference type="Proteomes" id="UP001228044">
    <property type="component" value="Unassembled WGS sequence"/>
</dbReference>
<evidence type="ECO:0000313" key="2">
    <source>
        <dbReference type="EMBL" id="MDN3922501.1"/>
    </source>
</evidence>
<keyword evidence="1" id="KW-0472">Membrane</keyword>
<keyword evidence="1" id="KW-1133">Transmembrane helix</keyword>
<gene>
    <name evidence="2" type="ORF">QWJ38_19600</name>
</gene>
<organism evidence="2 3">
    <name type="scientific">Roseateles violae</name>
    <dbReference type="NCBI Taxonomy" id="3058042"/>
    <lineage>
        <taxon>Bacteria</taxon>
        <taxon>Pseudomonadati</taxon>
        <taxon>Pseudomonadota</taxon>
        <taxon>Betaproteobacteria</taxon>
        <taxon>Burkholderiales</taxon>
        <taxon>Sphaerotilaceae</taxon>
        <taxon>Roseateles</taxon>
    </lineage>
</organism>